<feature type="binding site" evidence="5">
    <location>
        <position position="86"/>
    </location>
    <ligand>
        <name>Mg(2+)</name>
        <dbReference type="ChEBI" id="CHEBI:18420"/>
        <label>1</label>
        <note>catalytic</note>
    </ligand>
</feature>
<dbReference type="PROSITE" id="PS00629">
    <property type="entry name" value="IMP_1"/>
    <property type="match status" value="1"/>
</dbReference>
<dbReference type="Gene3D" id="3.40.190.80">
    <property type="match status" value="1"/>
</dbReference>
<dbReference type="EMBL" id="NGKB01000013">
    <property type="protein sequence ID" value="RSU11636.1"/>
    <property type="molecule type" value="Genomic_DNA"/>
</dbReference>
<name>A0A430AUA7_9ENTE</name>
<sequence>MTRLELMDQVVSWVNEAAEDVKEKLKSPVLVEEKSNRHDLVTNVDKETELFLVEKIRKAYPDDLILGEEGLGDSLTSTSGRIWIIDPIDGTLNFVKQQENFCIMIGIFEDNEPVLGFIYDVIKDEFAYGGKETGVFLNGELLAPVENIGLRDGLIGVNGGMFARNTLNAQDIALKAVGIRMLGCAGLDFLNVIRGKQNAYISNLAPWDFAAGIALSEPLGLISSKFDGSPYSILDGRQYFVIATEKTYADIFKK</sequence>
<dbReference type="Pfam" id="PF00459">
    <property type="entry name" value="Inositol_P"/>
    <property type="match status" value="1"/>
</dbReference>
<comment type="caution">
    <text evidence="6">The sequence shown here is derived from an EMBL/GenBank/DDBJ whole genome shotgun (WGS) entry which is preliminary data.</text>
</comment>
<evidence type="ECO:0000256" key="4">
    <source>
        <dbReference type="ARBA" id="ARBA00022842"/>
    </source>
</evidence>
<dbReference type="SUPFAM" id="SSF56655">
    <property type="entry name" value="Carbohydrate phosphatase"/>
    <property type="match status" value="1"/>
</dbReference>
<dbReference type="PANTHER" id="PTHR20854:SF4">
    <property type="entry name" value="INOSITOL-1-MONOPHOSPHATASE-RELATED"/>
    <property type="match status" value="1"/>
</dbReference>
<dbReference type="GO" id="GO:0046872">
    <property type="term" value="F:metal ion binding"/>
    <property type="evidence" value="ECO:0007669"/>
    <property type="project" value="UniProtKB-KW"/>
</dbReference>
<evidence type="ECO:0008006" key="8">
    <source>
        <dbReference type="Google" id="ProtNLM"/>
    </source>
</evidence>
<dbReference type="GO" id="GO:0006020">
    <property type="term" value="P:inositol metabolic process"/>
    <property type="evidence" value="ECO:0007669"/>
    <property type="project" value="TreeGrafter"/>
</dbReference>
<dbReference type="GO" id="GO:0008934">
    <property type="term" value="F:inositol monophosphate 1-phosphatase activity"/>
    <property type="evidence" value="ECO:0007669"/>
    <property type="project" value="TreeGrafter"/>
</dbReference>
<evidence type="ECO:0000313" key="7">
    <source>
        <dbReference type="Proteomes" id="UP000288028"/>
    </source>
</evidence>
<gene>
    <name evidence="6" type="ORF">CBF28_11780</name>
</gene>
<keyword evidence="4 5" id="KW-0460">Magnesium</keyword>
<keyword evidence="7" id="KW-1185">Reference proteome</keyword>
<feature type="binding site" evidence="5">
    <location>
        <position position="89"/>
    </location>
    <ligand>
        <name>Mg(2+)</name>
        <dbReference type="ChEBI" id="CHEBI:18420"/>
        <label>1</label>
        <note>catalytic</note>
    </ligand>
</feature>
<protein>
    <recommendedName>
        <fullName evidence="8">Inositol monophosphatase</fullName>
    </recommendedName>
</protein>
<evidence type="ECO:0000256" key="1">
    <source>
        <dbReference type="ARBA" id="ARBA00001946"/>
    </source>
</evidence>
<feature type="binding site" evidence="5">
    <location>
        <position position="68"/>
    </location>
    <ligand>
        <name>Mg(2+)</name>
        <dbReference type="ChEBI" id="CHEBI:18420"/>
        <label>1</label>
        <note>catalytic</note>
    </ligand>
</feature>
<comment type="cofactor">
    <cofactor evidence="1 5">
        <name>Mg(2+)</name>
        <dbReference type="ChEBI" id="CHEBI:18420"/>
    </cofactor>
</comment>
<evidence type="ECO:0000256" key="5">
    <source>
        <dbReference type="PIRSR" id="PIRSR600760-2"/>
    </source>
</evidence>
<dbReference type="GeneID" id="95580913"/>
<keyword evidence="2 5" id="KW-0479">Metal-binding</keyword>
<dbReference type="CDD" id="cd01637">
    <property type="entry name" value="IMPase_like"/>
    <property type="match status" value="1"/>
</dbReference>
<accession>A0A430AUA7</accession>
<organism evidence="6 7">
    <name type="scientific">Vagococcus carniphilus</name>
    <dbReference type="NCBI Taxonomy" id="218144"/>
    <lineage>
        <taxon>Bacteria</taxon>
        <taxon>Bacillati</taxon>
        <taxon>Bacillota</taxon>
        <taxon>Bacilli</taxon>
        <taxon>Lactobacillales</taxon>
        <taxon>Enterococcaceae</taxon>
        <taxon>Vagococcus</taxon>
    </lineage>
</organism>
<dbReference type="InterPro" id="IPR000760">
    <property type="entry name" value="Inositol_monophosphatase-like"/>
</dbReference>
<dbReference type="RefSeq" id="WP_126795511.1">
    <property type="nucleotide sequence ID" value="NZ_CP060720.1"/>
</dbReference>
<dbReference type="FunFam" id="3.30.540.10:FF:000003">
    <property type="entry name" value="Inositol-1-monophosphatase"/>
    <property type="match status" value="1"/>
</dbReference>
<feature type="binding site" evidence="5">
    <location>
        <position position="208"/>
    </location>
    <ligand>
        <name>Mg(2+)</name>
        <dbReference type="ChEBI" id="CHEBI:18420"/>
        <label>1</label>
        <note>catalytic</note>
    </ligand>
</feature>
<reference evidence="6 7" key="1">
    <citation type="submission" date="2017-05" db="EMBL/GenBank/DDBJ databases">
        <title>Vagococcus spp. assemblies.</title>
        <authorList>
            <person name="Gulvik C.A."/>
        </authorList>
    </citation>
    <scope>NUCLEOTIDE SEQUENCE [LARGE SCALE GENOMIC DNA]</scope>
    <source>
        <strain evidence="6 7">SS1714</strain>
    </source>
</reference>
<dbReference type="PRINTS" id="PR00377">
    <property type="entry name" value="IMPHPHTASES"/>
</dbReference>
<evidence type="ECO:0000256" key="3">
    <source>
        <dbReference type="ARBA" id="ARBA00022801"/>
    </source>
</evidence>
<evidence type="ECO:0000256" key="2">
    <source>
        <dbReference type="ARBA" id="ARBA00022723"/>
    </source>
</evidence>
<evidence type="ECO:0000313" key="6">
    <source>
        <dbReference type="EMBL" id="RSU11636.1"/>
    </source>
</evidence>
<dbReference type="OrthoDB" id="9772456at2"/>
<proteinExistence type="predicted"/>
<dbReference type="GO" id="GO:0007165">
    <property type="term" value="P:signal transduction"/>
    <property type="evidence" value="ECO:0007669"/>
    <property type="project" value="TreeGrafter"/>
</dbReference>
<dbReference type="Gene3D" id="3.30.540.10">
    <property type="entry name" value="Fructose-1,6-Bisphosphatase, subunit A, domain 1"/>
    <property type="match status" value="1"/>
</dbReference>
<keyword evidence="3" id="KW-0378">Hydrolase</keyword>
<feature type="binding site" evidence="5">
    <location>
        <position position="88"/>
    </location>
    <ligand>
        <name>Mg(2+)</name>
        <dbReference type="ChEBI" id="CHEBI:18420"/>
        <label>1</label>
        <note>catalytic</note>
    </ligand>
</feature>
<dbReference type="AlphaFoldDB" id="A0A430AUA7"/>
<dbReference type="InterPro" id="IPR020583">
    <property type="entry name" value="Inositol_monoP_metal-BS"/>
</dbReference>
<dbReference type="Proteomes" id="UP000288028">
    <property type="component" value="Unassembled WGS sequence"/>
</dbReference>
<dbReference type="PANTHER" id="PTHR20854">
    <property type="entry name" value="INOSITOL MONOPHOSPHATASE"/>
    <property type="match status" value="1"/>
</dbReference>